<evidence type="ECO:0000313" key="3">
    <source>
        <dbReference type="Proteomes" id="UP000242515"/>
    </source>
</evidence>
<accession>A0A1H9DBB1</accession>
<keyword evidence="3" id="KW-1185">Reference proteome</keyword>
<proteinExistence type="predicted"/>
<sequence>MSALATSLIVMRWGLLSAGLMYMASMMKIKCQQNSLKTASAVFIGLGLFTSCWFVTGLLGIDFSSQNWQSMADIATDAFNYALQQSPDIFVPNSF</sequence>
<evidence type="ECO:0000313" key="2">
    <source>
        <dbReference type="EMBL" id="SEQ10639.1"/>
    </source>
</evidence>
<reference evidence="3" key="1">
    <citation type="submission" date="2016-10" db="EMBL/GenBank/DDBJ databases">
        <authorList>
            <person name="Varghese N."/>
            <person name="Submissions S."/>
        </authorList>
    </citation>
    <scope>NUCLEOTIDE SEQUENCE [LARGE SCALE GENOMIC DNA]</scope>
    <source>
        <strain evidence="3">8N4</strain>
    </source>
</reference>
<organism evidence="2 3">
    <name type="scientific">Rosenbergiella nectarea</name>
    <dbReference type="NCBI Taxonomy" id="988801"/>
    <lineage>
        <taxon>Bacteria</taxon>
        <taxon>Pseudomonadati</taxon>
        <taxon>Pseudomonadota</taxon>
        <taxon>Gammaproteobacteria</taxon>
        <taxon>Enterobacterales</taxon>
        <taxon>Erwiniaceae</taxon>
        <taxon>Rosenbergiella</taxon>
    </lineage>
</organism>
<keyword evidence="1" id="KW-0472">Membrane</keyword>
<feature type="transmembrane region" description="Helical" evidence="1">
    <location>
        <begin position="39"/>
        <end position="61"/>
    </location>
</feature>
<gene>
    <name evidence="2" type="ORF">SAMN05216522_101215</name>
</gene>
<dbReference type="EMBL" id="FOGC01000001">
    <property type="protein sequence ID" value="SEQ10639.1"/>
    <property type="molecule type" value="Genomic_DNA"/>
</dbReference>
<feature type="transmembrane region" description="Helical" evidence="1">
    <location>
        <begin position="6"/>
        <end position="27"/>
    </location>
</feature>
<keyword evidence="1" id="KW-0812">Transmembrane</keyword>
<protein>
    <recommendedName>
        <fullName evidence="4">YjcB-like protein</fullName>
    </recommendedName>
</protein>
<evidence type="ECO:0000256" key="1">
    <source>
        <dbReference type="SAM" id="Phobius"/>
    </source>
</evidence>
<dbReference type="Proteomes" id="UP000242515">
    <property type="component" value="Unassembled WGS sequence"/>
</dbReference>
<dbReference type="OrthoDB" id="6541880at2"/>
<evidence type="ECO:0008006" key="4">
    <source>
        <dbReference type="Google" id="ProtNLM"/>
    </source>
</evidence>
<dbReference type="RefSeq" id="WP_092671467.1">
    <property type="nucleotide sequence ID" value="NZ_FOGC01000001.1"/>
</dbReference>
<keyword evidence="1" id="KW-1133">Transmembrane helix</keyword>
<dbReference type="InterPro" id="IPR016958">
    <property type="entry name" value="UCP030798"/>
</dbReference>
<name>A0A1H9DBB1_9GAMM</name>
<dbReference type="Pfam" id="PF15940">
    <property type="entry name" value="YjcB"/>
    <property type="match status" value="1"/>
</dbReference>
<dbReference type="AlphaFoldDB" id="A0A1H9DBB1"/>